<evidence type="ECO:0000313" key="2">
    <source>
        <dbReference type="Proteomes" id="UP000008311"/>
    </source>
</evidence>
<dbReference type="InParanoid" id="B9SCB9"/>
<protein>
    <submittedName>
        <fullName evidence="1">Uncharacterized protein</fullName>
    </submittedName>
</protein>
<name>B9SCB9_RICCO</name>
<dbReference type="Proteomes" id="UP000008311">
    <property type="component" value="Unassembled WGS sequence"/>
</dbReference>
<sequence>MPLPHASYGQTPILKHQNKYSHWPSKDKNNLFKFPGTSGITGLGPLTSVPKEYKTLPKEAKGSEVLSTVDAKGSAFHSMLARKRQNFIYFALQAKWPILYPTAKQQRFTEFDKVKLARARHVSPVS</sequence>
<proteinExistence type="predicted"/>
<dbReference type="EMBL" id="EQ973920">
    <property type="protein sequence ID" value="EEF38724.1"/>
    <property type="molecule type" value="Genomic_DNA"/>
</dbReference>
<keyword evidence="2" id="KW-1185">Reference proteome</keyword>
<gene>
    <name evidence="1" type="ORF">RCOM_0890980</name>
</gene>
<evidence type="ECO:0000313" key="1">
    <source>
        <dbReference type="EMBL" id="EEF38724.1"/>
    </source>
</evidence>
<dbReference type="AlphaFoldDB" id="B9SCB9"/>
<organism evidence="1 2">
    <name type="scientific">Ricinus communis</name>
    <name type="common">Castor bean</name>
    <dbReference type="NCBI Taxonomy" id="3988"/>
    <lineage>
        <taxon>Eukaryota</taxon>
        <taxon>Viridiplantae</taxon>
        <taxon>Streptophyta</taxon>
        <taxon>Embryophyta</taxon>
        <taxon>Tracheophyta</taxon>
        <taxon>Spermatophyta</taxon>
        <taxon>Magnoliopsida</taxon>
        <taxon>eudicotyledons</taxon>
        <taxon>Gunneridae</taxon>
        <taxon>Pentapetalae</taxon>
        <taxon>rosids</taxon>
        <taxon>fabids</taxon>
        <taxon>Malpighiales</taxon>
        <taxon>Euphorbiaceae</taxon>
        <taxon>Acalyphoideae</taxon>
        <taxon>Acalypheae</taxon>
        <taxon>Ricinus</taxon>
    </lineage>
</organism>
<reference evidence="2" key="1">
    <citation type="journal article" date="2010" name="Nat. Biotechnol.">
        <title>Draft genome sequence of the oilseed species Ricinus communis.</title>
        <authorList>
            <person name="Chan A.P."/>
            <person name="Crabtree J."/>
            <person name="Zhao Q."/>
            <person name="Lorenzi H."/>
            <person name="Orvis J."/>
            <person name="Puiu D."/>
            <person name="Melake-Berhan A."/>
            <person name="Jones K.M."/>
            <person name="Redman J."/>
            <person name="Chen G."/>
            <person name="Cahoon E.B."/>
            <person name="Gedil M."/>
            <person name="Stanke M."/>
            <person name="Haas B.J."/>
            <person name="Wortman J.R."/>
            <person name="Fraser-Liggett C.M."/>
            <person name="Ravel J."/>
            <person name="Rabinowicz P.D."/>
        </authorList>
    </citation>
    <scope>NUCLEOTIDE SEQUENCE [LARGE SCALE GENOMIC DNA]</scope>
    <source>
        <strain evidence="2">cv. Hale</strain>
    </source>
</reference>
<accession>B9SCB9</accession>